<evidence type="ECO:0000256" key="6">
    <source>
        <dbReference type="ARBA" id="ARBA00034000"/>
    </source>
</evidence>
<dbReference type="GO" id="GO:0005886">
    <property type="term" value="C:plasma membrane"/>
    <property type="evidence" value="ECO:0007669"/>
    <property type="project" value="TreeGrafter"/>
</dbReference>
<name>A0A494Z845_9BACI</name>
<dbReference type="GO" id="GO:0046677">
    <property type="term" value="P:response to antibiotic"/>
    <property type="evidence" value="ECO:0007669"/>
    <property type="project" value="InterPro"/>
</dbReference>
<dbReference type="SUPFAM" id="SSF56601">
    <property type="entry name" value="beta-lactamase/transpeptidase-like"/>
    <property type="match status" value="1"/>
</dbReference>
<feature type="domain" description="Penicillin-binding protein dimerisation" evidence="9">
    <location>
        <begin position="156"/>
        <end position="317"/>
    </location>
</feature>
<evidence type="ECO:0000256" key="4">
    <source>
        <dbReference type="ARBA" id="ARBA00012448"/>
    </source>
</evidence>
<feature type="signal peptide" evidence="7">
    <location>
        <begin position="1"/>
        <end position="19"/>
    </location>
</feature>
<dbReference type="GO" id="GO:0009252">
    <property type="term" value="P:peptidoglycan biosynthetic process"/>
    <property type="evidence" value="ECO:0007669"/>
    <property type="project" value="UniProtKB-UniPathway"/>
</dbReference>
<dbReference type="InterPro" id="IPR050515">
    <property type="entry name" value="Beta-lactam/transpept"/>
</dbReference>
<evidence type="ECO:0000256" key="2">
    <source>
        <dbReference type="ARBA" id="ARBA00004752"/>
    </source>
</evidence>
<evidence type="ECO:0000256" key="5">
    <source>
        <dbReference type="ARBA" id="ARBA00023136"/>
    </source>
</evidence>
<dbReference type="InterPro" id="IPR005311">
    <property type="entry name" value="PBP_dimer"/>
</dbReference>
<dbReference type="InterPro" id="IPR001460">
    <property type="entry name" value="PCN-bd_Tpept"/>
</dbReference>
<dbReference type="GO" id="GO:0008658">
    <property type="term" value="F:penicillin binding"/>
    <property type="evidence" value="ECO:0007669"/>
    <property type="project" value="InterPro"/>
</dbReference>
<reference evidence="11 12" key="1">
    <citation type="journal article" date="2015" name="Antonie Van Leeuwenhoek">
        <title>Oceanobacillus bengalensis sp. nov., a bacterium isolated from seawater of the Bay of Bengal.</title>
        <authorList>
            <person name="Yongchang O."/>
            <person name="Xiang W."/>
            <person name="Wang G."/>
        </authorList>
    </citation>
    <scope>NUCLEOTIDE SEQUENCE [LARGE SCALE GENOMIC DNA]</scope>
    <source>
        <strain evidence="11 12">MCCC 1K00260</strain>
    </source>
</reference>
<sequence>MLKKISLFLLLVIFLTACSDDQATPNDRFEAFVNDWNGQNYEQMYGFFSNEAKETFSATDSVERTQNVYEDIGATNIEIAFEPIEEEAIEVAFEEGSATIPFSVGMETIAGPISFDYEATLTLEGEEEEKNWFINWDSGFIFPEIKDGAEIRFSTTTPTRGVIFDRNEMPLALNDEIFEVGIVPEKMTGDVEQSKKKIANLLGMSVESIDKKLNASWVEPDLNVPIATITKTDEALINSLVEVGGIGLRTTTGRIYPAGEAAAHLVGYLRTIQADDFETFEESKYGANDLIGARGLERLYEEQLKGEQGIKIYVSNGNEDDEITLAEKPVKHGENIRLTIDINVQEKLFNSYQDDAGTAAAINPKTGETLALVSSPSFDPNEILYGTSADIWEKWDNDEDQPLINRIVTPVAPGSAFKPITAAIGLHNGTIDPNEGFEINGLTWSKGPEWGDYEVTRVSTSNGPVDLKDALIRSDNIYFAMQAVEMGADAFVSGLEQFGFGADFPYSYAVTASSISNSGNLDDELLLANTSYGQGEILMTAIHLATAYTSFLNDGNMIKPTFLASEETAQVLQEGLITPEQVDIIQDALRAVVTDGTAKKAQAADFPISGKTGTVELKQTLDESGEENSWFVAYPTDDQDILIAMQVEDTHNKESGLAVQKVTDVLMDYKK</sequence>
<evidence type="ECO:0000259" key="9">
    <source>
        <dbReference type="Pfam" id="PF03717"/>
    </source>
</evidence>
<feature type="chain" id="PRO_5038510700" description="serine-type D-Ala-D-Ala carboxypeptidase" evidence="7">
    <location>
        <begin position="20"/>
        <end position="671"/>
    </location>
</feature>
<dbReference type="InterPro" id="IPR012338">
    <property type="entry name" value="Beta-lactam/transpept-like"/>
</dbReference>
<comment type="similarity">
    <text evidence="3">Belongs to the transpeptidase family.</text>
</comment>
<dbReference type="EMBL" id="RBZO01000002">
    <property type="protein sequence ID" value="RKQ18197.1"/>
    <property type="molecule type" value="Genomic_DNA"/>
</dbReference>
<dbReference type="PANTHER" id="PTHR30627">
    <property type="entry name" value="PEPTIDOGLYCAN D,D-TRANSPEPTIDASE"/>
    <property type="match status" value="1"/>
</dbReference>
<dbReference type="Pfam" id="PF03717">
    <property type="entry name" value="PBP_dimer"/>
    <property type="match status" value="1"/>
</dbReference>
<keyword evidence="5" id="KW-0472">Membrane</keyword>
<feature type="domain" description="NTF2-like N-terminal transpeptidase" evidence="10">
    <location>
        <begin position="24"/>
        <end position="148"/>
    </location>
</feature>
<dbReference type="InterPro" id="IPR032710">
    <property type="entry name" value="NTF2-like_dom_sf"/>
</dbReference>
<keyword evidence="12" id="KW-1185">Reference proteome</keyword>
<dbReference type="OrthoDB" id="9766847at2"/>
<dbReference type="Pfam" id="PF05223">
    <property type="entry name" value="MecA_N"/>
    <property type="match status" value="1"/>
</dbReference>
<dbReference type="Gene3D" id="3.90.1310.10">
    <property type="entry name" value="Penicillin-binding protein 2a (Domain 2)"/>
    <property type="match status" value="1"/>
</dbReference>
<comment type="pathway">
    <text evidence="2">Cell wall biogenesis; peptidoglycan biosynthesis.</text>
</comment>
<organism evidence="11 12">
    <name type="scientific">Oceanobacillus bengalensis</name>
    <dbReference type="NCBI Taxonomy" id="1435466"/>
    <lineage>
        <taxon>Bacteria</taxon>
        <taxon>Bacillati</taxon>
        <taxon>Bacillota</taxon>
        <taxon>Bacilli</taxon>
        <taxon>Bacillales</taxon>
        <taxon>Bacillaceae</taxon>
        <taxon>Oceanobacillus</taxon>
    </lineage>
</organism>
<dbReference type="EC" id="3.4.16.4" evidence="4"/>
<evidence type="ECO:0000256" key="7">
    <source>
        <dbReference type="SAM" id="SignalP"/>
    </source>
</evidence>
<evidence type="ECO:0000256" key="3">
    <source>
        <dbReference type="ARBA" id="ARBA00007171"/>
    </source>
</evidence>
<dbReference type="InterPro" id="IPR007887">
    <property type="entry name" value="MecA_N"/>
</dbReference>
<dbReference type="GO" id="GO:0071972">
    <property type="term" value="F:peptidoglycan L,D-transpeptidase activity"/>
    <property type="evidence" value="ECO:0007669"/>
    <property type="project" value="TreeGrafter"/>
</dbReference>
<dbReference type="SUPFAM" id="SSF54427">
    <property type="entry name" value="NTF2-like"/>
    <property type="match status" value="1"/>
</dbReference>
<accession>A0A494Z845</accession>
<dbReference type="PANTHER" id="PTHR30627:SF25">
    <property type="entry name" value="PENICILLIN-BINDING PROTEIN 3"/>
    <property type="match status" value="1"/>
</dbReference>
<comment type="caution">
    <text evidence="11">The sequence shown here is derived from an EMBL/GenBank/DDBJ whole genome shotgun (WGS) entry which is preliminary data.</text>
</comment>
<dbReference type="Pfam" id="PF00905">
    <property type="entry name" value="Transpeptidase"/>
    <property type="match status" value="1"/>
</dbReference>
<dbReference type="Gene3D" id="3.40.710.10">
    <property type="entry name" value="DD-peptidase/beta-lactamase superfamily"/>
    <property type="match status" value="1"/>
</dbReference>
<dbReference type="GO" id="GO:0009002">
    <property type="term" value="F:serine-type D-Ala-D-Ala carboxypeptidase activity"/>
    <property type="evidence" value="ECO:0007669"/>
    <property type="project" value="UniProtKB-EC"/>
</dbReference>
<feature type="domain" description="Penicillin-binding protein transpeptidase" evidence="8">
    <location>
        <begin position="357"/>
        <end position="665"/>
    </location>
</feature>
<evidence type="ECO:0000259" key="8">
    <source>
        <dbReference type="Pfam" id="PF00905"/>
    </source>
</evidence>
<dbReference type="AlphaFoldDB" id="A0A494Z845"/>
<evidence type="ECO:0000313" key="11">
    <source>
        <dbReference type="EMBL" id="RKQ18197.1"/>
    </source>
</evidence>
<dbReference type="UniPathway" id="UPA00219"/>
<evidence type="ECO:0000256" key="1">
    <source>
        <dbReference type="ARBA" id="ARBA00004370"/>
    </source>
</evidence>
<dbReference type="SUPFAM" id="SSF56519">
    <property type="entry name" value="Penicillin binding protein dimerisation domain"/>
    <property type="match status" value="1"/>
</dbReference>
<dbReference type="Gene3D" id="3.30.1390.30">
    <property type="entry name" value="Penicillin-binding protein 2a, domain 3"/>
    <property type="match status" value="1"/>
</dbReference>
<evidence type="ECO:0000313" key="12">
    <source>
        <dbReference type="Proteomes" id="UP000281813"/>
    </source>
</evidence>
<comment type="subcellular location">
    <subcellularLocation>
        <location evidence="1">Membrane</location>
    </subcellularLocation>
</comment>
<dbReference type="InterPro" id="IPR036138">
    <property type="entry name" value="PBP_dimer_sf"/>
</dbReference>
<protein>
    <recommendedName>
        <fullName evidence="4">serine-type D-Ala-D-Ala carboxypeptidase</fullName>
        <ecNumber evidence="4">3.4.16.4</ecNumber>
    </recommendedName>
</protein>
<keyword evidence="7" id="KW-0732">Signal</keyword>
<dbReference type="Gene3D" id="3.10.450.100">
    <property type="entry name" value="NTF2-like, domain 1"/>
    <property type="match status" value="1"/>
</dbReference>
<proteinExistence type="inferred from homology"/>
<dbReference type="Proteomes" id="UP000281813">
    <property type="component" value="Unassembled WGS sequence"/>
</dbReference>
<gene>
    <name evidence="11" type="ORF">D8M05_01985</name>
</gene>
<dbReference type="GO" id="GO:0071555">
    <property type="term" value="P:cell wall organization"/>
    <property type="evidence" value="ECO:0007669"/>
    <property type="project" value="TreeGrafter"/>
</dbReference>
<evidence type="ECO:0000259" key="10">
    <source>
        <dbReference type="Pfam" id="PF05223"/>
    </source>
</evidence>
<comment type="catalytic activity">
    <reaction evidence="6">
        <text>Preferential cleavage: (Ac)2-L-Lys-D-Ala-|-D-Ala. Also transpeptidation of peptidyl-alanyl moieties that are N-acyl substituents of D-alanine.</text>
        <dbReference type="EC" id="3.4.16.4"/>
    </reaction>
</comment>
<dbReference type="PROSITE" id="PS51257">
    <property type="entry name" value="PROKAR_LIPOPROTEIN"/>
    <property type="match status" value="1"/>
</dbReference>